<evidence type="ECO:0000259" key="9">
    <source>
        <dbReference type="PROSITE" id="PS50928"/>
    </source>
</evidence>
<feature type="transmembrane region" description="Helical" evidence="7">
    <location>
        <begin position="39"/>
        <end position="62"/>
    </location>
</feature>
<dbReference type="PROSITE" id="PS50928">
    <property type="entry name" value="ABC_TM1"/>
    <property type="match status" value="1"/>
</dbReference>
<gene>
    <name evidence="10" type="ORF">DAD186_04370</name>
</gene>
<evidence type="ECO:0000256" key="2">
    <source>
        <dbReference type="ARBA" id="ARBA00022448"/>
    </source>
</evidence>
<evidence type="ECO:0000256" key="7">
    <source>
        <dbReference type="RuleBase" id="RU363032"/>
    </source>
</evidence>
<accession>A0A1B0ZGE4</accession>
<keyword evidence="3" id="KW-1003">Cell membrane</keyword>
<feature type="transmembrane region" description="Helical" evidence="7">
    <location>
        <begin position="135"/>
        <end position="155"/>
    </location>
</feature>
<dbReference type="GO" id="GO:0005886">
    <property type="term" value="C:plasma membrane"/>
    <property type="evidence" value="ECO:0007669"/>
    <property type="project" value="UniProtKB-SubCell"/>
</dbReference>
<comment type="similarity">
    <text evidence="7">Belongs to the binding-protein-dependent transport system permease family.</text>
</comment>
<feature type="compositionally biased region" description="Low complexity" evidence="8">
    <location>
        <begin position="1"/>
        <end position="15"/>
    </location>
</feature>
<protein>
    <recommendedName>
        <fullName evidence="9">ABC transmembrane type-1 domain-containing protein</fullName>
    </recommendedName>
</protein>
<comment type="subcellular location">
    <subcellularLocation>
        <location evidence="1 7">Cell membrane</location>
        <topology evidence="1 7">Multi-pass membrane protein</topology>
    </subcellularLocation>
</comment>
<dbReference type="SUPFAM" id="SSF161098">
    <property type="entry name" value="MetI-like"/>
    <property type="match status" value="1"/>
</dbReference>
<evidence type="ECO:0000313" key="10">
    <source>
        <dbReference type="EMBL" id="ANP26992.1"/>
    </source>
</evidence>
<evidence type="ECO:0000313" key="11">
    <source>
        <dbReference type="Proteomes" id="UP000092596"/>
    </source>
</evidence>
<dbReference type="KEGG" id="dva:DAD186_04370"/>
<evidence type="ECO:0000256" key="3">
    <source>
        <dbReference type="ARBA" id="ARBA00022475"/>
    </source>
</evidence>
<evidence type="ECO:0000256" key="8">
    <source>
        <dbReference type="SAM" id="MobiDB-lite"/>
    </source>
</evidence>
<name>A0A1B0ZGE4_9MICO</name>
<feature type="region of interest" description="Disordered" evidence="8">
    <location>
        <begin position="1"/>
        <end position="34"/>
    </location>
</feature>
<dbReference type="CDD" id="cd06261">
    <property type="entry name" value="TM_PBP2"/>
    <property type="match status" value="1"/>
</dbReference>
<dbReference type="PATRIC" id="fig|1630135.4.peg.438"/>
<feature type="domain" description="ABC transmembrane type-1" evidence="9">
    <location>
        <begin position="97"/>
        <end position="312"/>
    </location>
</feature>
<keyword evidence="4 7" id="KW-0812">Transmembrane</keyword>
<dbReference type="GO" id="GO:0055085">
    <property type="term" value="P:transmembrane transport"/>
    <property type="evidence" value="ECO:0007669"/>
    <property type="project" value="InterPro"/>
</dbReference>
<evidence type="ECO:0000256" key="4">
    <source>
        <dbReference type="ARBA" id="ARBA00022692"/>
    </source>
</evidence>
<dbReference type="RefSeq" id="WP_208854268.1">
    <property type="nucleotide sequence ID" value="NZ_CP012117.1"/>
</dbReference>
<dbReference type="Proteomes" id="UP000092596">
    <property type="component" value="Chromosome"/>
</dbReference>
<dbReference type="Pfam" id="PF00528">
    <property type="entry name" value="BPD_transp_1"/>
    <property type="match status" value="1"/>
</dbReference>
<dbReference type="EMBL" id="CP012117">
    <property type="protein sequence ID" value="ANP26992.1"/>
    <property type="molecule type" value="Genomic_DNA"/>
</dbReference>
<dbReference type="InterPro" id="IPR051393">
    <property type="entry name" value="ABC_transporter_permease"/>
</dbReference>
<feature type="transmembrane region" description="Helical" evidence="7">
    <location>
        <begin position="102"/>
        <end position="123"/>
    </location>
</feature>
<keyword evidence="2 7" id="KW-0813">Transport</keyword>
<evidence type="ECO:0000256" key="5">
    <source>
        <dbReference type="ARBA" id="ARBA00022989"/>
    </source>
</evidence>
<feature type="transmembrane region" description="Helical" evidence="7">
    <location>
        <begin position="292"/>
        <end position="311"/>
    </location>
</feature>
<dbReference type="AlphaFoldDB" id="A0A1B0ZGE4"/>
<proteinExistence type="inferred from homology"/>
<keyword evidence="6 7" id="KW-0472">Membrane</keyword>
<dbReference type="STRING" id="1630135.DAD186_04370"/>
<dbReference type="InterPro" id="IPR000515">
    <property type="entry name" value="MetI-like"/>
</dbReference>
<sequence>MSSIDASNAAAGAASEEIHEASQRPPRKKKRRGSMSDGIWPWLFIAPTVIGIGLMYFVPMIMSFGMSLTSWSTFEPAHFVGLDNFKRLAEDPQLPRAFLNTVIYTVIILLAIPISVLFAALLERPGLKGAGIYRALFFLPYIAMPTAISMVWRMIFHSEAGIVNVVLRFFGIEGPRWITTEWVALIVVAIVGLWMSIGFKIIVLGAGLKTIPPEVYEAAQLDGAGTWRQFFSITIPLLTPSIFFLTVTSIIGGFQLFDLIFAVLGDANPVTKKTLSLVYLFYRAAFPGDDKGYASAIALLILVIVGILTIVQFRVQKKWVNYD</sequence>
<dbReference type="Gene3D" id="1.10.3720.10">
    <property type="entry name" value="MetI-like"/>
    <property type="match status" value="1"/>
</dbReference>
<keyword evidence="5 7" id="KW-1133">Transmembrane helix</keyword>
<reference evidence="10 11" key="1">
    <citation type="submission" date="2015-06" db="EMBL/GenBank/DDBJ databases">
        <title>Investigation of pathophysiology for high-risk pregnancy and development of treatment modality based on it.</title>
        <authorList>
            <person name="Kim B.-C."/>
            <person name="Lim S."/>
        </authorList>
    </citation>
    <scope>NUCLEOTIDE SEQUENCE [LARGE SCALE GENOMIC DNA]</scope>
    <source>
        <strain evidence="10 11">AD1-86</strain>
    </source>
</reference>
<dbReference type="PANTHER" id="PTHR30193:SF37">
    <property type="entry name" value="INNER MEMBRANE ABC TRANSPORTER PERMEASE PROTEIN YCJO"/>
    <property type="match status" value="1"/>
</dbReference>
<feature type="transmembrane region" description="Helical" evidence="7">
    <location>
        <begin position="182"/>
        <end position="203"/>
    </location>
</feature>
<dbReference type="InterPro" id="IPR035906">
    <property type="entry name" value="MetI-like_sf"/>
</dbReference>
<evidence type="ECO:0000256" key="1">
    <source>
        <dbReference type="ARBA" id="ARBA00004651"/>
    </source>
</evidence>
<dbReference type="PANTHER" id="PTHR30193">
    <property type="entry name" value="ABC TRANSPORTER PERMEASE PROTEIN"/>
    <property type="match status" value="1"/>
</dbReference>
<organism evidence="10 11">
    <name type="scientific">Dermabacter vaginalis</name>
    <dbReference type="NCBI Taxonomy" id="1630135"/>
    <lineage>
        <taxon>Bacteria</taxon>
        <taxon>Bacillati</taxon>
        <taxon>Actinomycetota</taxon>
        <taxon>Actinomycetes</taxon>
        <taxon>Micrococcales</taxon>
        <taxon>Dermabacteraceae</taxon>
        <taxon>Dermabacter</taxon>
    </lineage>
</organism>
<evidence type="ECO:0000256" key="6">
    <source>
        <dbReference type="ARBA" id="ARBA00023136"/>
    </source>
</evidence>